<comment type="caution">
    <text evidence="1">The sequence shown here is derived from an EMBL/GenBank/DDBJ whole genome shotgun (WGS) entry which is preliminary data.</text>
</comment>
<dbReference type="Proteomes" id="UP001596352">
    <property type="component" value="Unassembled WGS sequence"/>
</dbReference>
<sequence length="114" mass="12460">MECAPASAENIIEVTESGRRVQLVQFQIHEAARQQLQDDTLAAATKRAREKAARIAGVEGWTVSELLGATTKEVSTGMDSIVDEALSDHPDTDFIPQPMVISESFEANFKLITE</sequence>
<organism evidence="1 2">
    <name type="scientific">Halovenus rubra</name>
    <dbReference type="NCBI Taxonomy" id="869890"/>
    <lineage>
        <taxon>Archaea</taxon>
        <taxon>Methanobacteriati</taxon>
        <taxon>Methanobacteriota</taxon>
        <taxon>Stenosarchaea group</taxon>
        <taxon>Halobacteria</taxon>
        <taxon>Halobacteriales</taxon>
        <taxon>Haloarculaceae</taxon>
        <taxon>Halovenus</taxon>
    </lineage>
</organism>
<dbReference type="EMBL" id="JBHSZY010000043">
    <property type="protein sequence ID" value="MFC7074523.1"/>
    <property type="molecule type" value="Genomic_DNA"/>
</dbReference>
<accession>A0ACC7E589</accession>
<reference evidence="1 2" key="1">
    <citation type="journal article" date="2019" name="Int. J. Syst. Evol. Microbiol.">
        <title>The Global Catalogue of Microorganisms (GCM) 10K type strain sequencing project: providing services to taxonomists for standard genome sequencing and annotation.</title>
        <authorList>
            <consortium name="The Broad Institute Genomics Platform"/>
            <consortium name="The Broad Institute Genome Sequencing Center for Infectious Disease"/>
            <person name="Wu L."/>
            <person name="Ma J."/>
        </authorList>
    </citation>
    <scope>NUCLEOTIDE SEQUENCE [LARGE SCALE GENOMIC DNA]</scope>
    <source>
        <strain evidence="1 2">R28</strain>
    </source>
</reference>
<gene>
    <name evidence="1" type="ORF">ACFQKC_15890</name>
</gene>
<proteinExistence type="predicted"/>
<evidence type="ECO:0000313" key="2">
    <source>
        <dbReference type="Proteomes" id="UP001596352"/>
    </source>
</evidence>
<keyword evidence="2" id="KW-1185">Reference proteome</keyword>
<name>A0ACC7E589_9EURY</name>
<evidence type="ECO:0000313" key="1">
    <source>
        <dbReference type="EMBL" id="MFC7074523.1"/>
    </source>
</evidence>
<protein>
    <submittedName>
        <fullName evidence="1">SIMPL domain-containing protein</fullName>
    </submittedName>
</protein>